<dbReference type="AlphaFoldDB" id="A0AB39V1Y7"/>
<proteinExistence type="predicted"/>
<gene>
    <name evidence="1" type="ORF">AB8B28_06625</name>
</gene>
<sequence length="143" mass="17262">MEFKEFDKEKMKEELRNDICNLVYINYEKENGIKIFKNEGNALNLLSESDFENFYKIYLFNNNFMKTIYQFGEDDYRYSEVNSEEFVENTKKFREILIEIKENPDGKKVNRLKVLIGENKITKKEMVQFLEFLGGEKDERESN</sequence>
<protein>
    <submittedName>
        <fullName evidence="1">Uncharacterized protein</fullName>
    </submittedName>
</protein>
<dbReference type="RefSeq" id="WP_369714825.1">
    <property type="nucleotide sequence ID" value="NZ_CP165647.1"/>
</dbReference>
<organism evidence="1">
    <name type="scientific">Leptotrichia alba</name>
    <dbReference type="NCBI Taxonomy" id="3239304"/>
    <lineage>
        <taxon>Bacteria</taxon>
        <taxon>Fusobacteriati</taxon>
        <taxon>Fusobacteriota</taxon>
        <taxon>Fusobacteriia</taxon>
        <taxon>Fusobacteriales</taxon>
        <taxon>Leptotrichiaceae</taxon>
        <taxon>Leptotrichia</taxon>
    </lineage>
</organism>
<name>A0AB39V1Y7_9FUSO</name>
<accession>A0AB39V1Y7</accession>
<dbReference type="EMBL" id="CP165647">
    <property type="protein sequence ID" value="XDU61334.1"/>
    <property type="molecule type" value="Genomic_DNA"/>
</dbReference>
<reference evidence="1" key="1">
    <citation type="submission" date="2024-07" db="EMBL/GenBank/DDBJ databases">
        <authorList>
            <person name="Li X.-J."/>
            <person name="Wang X."/>
        </authorList>
    </citation>
    <scope>NUCLEOTIDE SEQUENCE</scope>
    <source>
        <strain evidence="1">HSP-536</strain>
    </source>
</reference>
<dbReference type="KEGG" id="lala:AB8B28_06625"/>
<evidence type="ECO:0000313" key="1">
    <source>
        <dbReference type="EMBL" id="XDU61334.1"/>
    </source>
</evidence>